<feature type="region of interest" description="ACP-binding" evidence="10">
    <location>
        <begin position="269"/>
        <end position="273"/>
    </location>
</feature>
<evidence type="ECO:0000256" key="2">
    <source>
        <dbReference type="ARBA" id="ARBA00022490"/>
    </source>
</evidence>
<reference evidence="14" key="1">
    <citation type="submission" date="2009-12" db="EMBL/GenBank/DDBJ databases">
        <title>Complete sequence of Treponema azotonutricium strain ZAS-9.</title>
        <authorList>
            <person name="Tetu S.G."/>
            <person name="Matson E."/>
            <person name="Ren Q."/>
            <person name="Seshadri R."/>
            <person name="Elbourne L."/>
            <person name="Hassan K.A."/>
            <person name="Durkin A."/>
            <person name="Radune D."/>
            <person name="Mohamoud Y."/>
            <person name="Shay R."/>
            <person name="Jin S."/>
            <person name="Zhang X."/>
            <person name="Lucey K."/>
            <person name="Ballor N.R."/>
            <person name="Ottesen E."/>
            <person name="Rosenthal R."/>
            <person name="Allen A."/>
            <person name="Leadbetter J.R."/>
            <person name="Paulsen I.T."/>
        </authorList>
    </citation>
    <scope>NUCLEOTIDE SEQUENCE [LARGE SCALE GENOMIC DNA]</scope>
    <source>
        <strain evidence="14">ATCC BAA-888 / DSM 13862 / ZAS-9</strain>
    </source>
</reference>
<evidence type="ECO:0000256" key="3">
    <source>
        <dbReference type="ARBA" id="ARBA00022516"/>
    </source>
</evidence>
<feature type="domain" description="Beta-ketoacyl-[acyl-carrier-protein] synthase III C-terminal" evidence="11">
    <location>
        <begin position="254"/>
        <end position="341"/>
    </location>
</feature>
<dbReference type="PANTHER" id="PTHR34069:SF2">
    <property type="entry name" value="BETA-KETOACYL-[ACYL-CARRIER-PROTEIN] SYNTHASE III"/>
    <property type="match status" value="1"/>
</dbReference>
<comment type="function">
    <text evidence="10">Catalyzes the condensation reaction of fatty acid synthesis by the addition to an acyl acceptor of two carbons from malonyl-ACP. Catalyzes the first condensation reaction which initiates fatty acid synthesis and may therefore play a role in governing the total rate of fatty acid production. Possesses both acetoacetyl-ACP synthase and acetyl transacylase activities. Its substrate specificity determines the biosynthesis of branched-chain and/or straight-chain of fatty acids.</text>
</comment>
<dbReference type="InterPro" id="IPR013747">
    <property type="entry name" value="ACP_syn_III_C"/>
</dbReference>
<dbReference type="PANTHER" id="PTHR34069">
    <property type="entry name" value="3-OXOACYL-[ACYL-CARRIER-PROTEIN] SYNTHASE 3"/>
    <property type="match status" value="1"/>
</dbReference>
<comment type="domain">
    <text evidence="10">The last Arg residue of the ACP-binding site is essential for the weak association between ACP/AcpP and FabH.</text>
</comment>
<accession>F5Y6Q1</accession>
<dbReference type="GO" id="GO:0005737">
    <property type="term" value="C:cytoplasm"/>
    <property type="evidence" value="ECO:0007669"/>
    <property type="project" value="UniProtKB-SubCell"/>
</dbReference>
<dbReference type="GO" id="GO:0006633">
    <property type="term" value="P:fatty acid biosynthetic process"/>
    <property type="evidence" value="ECO:0007669"/>
    <property type="project" value="UniProtKB-UniRule"/>
</dbReference>
<evidence type="ECO:0000256" key="1">
    <source>
        <dbReference type="ARBA" id="ARBA00008642"/>
    </source>
</evidence>
<comment type="pathway">
    <text evidence="10">Lipid metabolism; fatty acid biosynthesis.</text>
</comment>
<protein>
    <recommendedName>
        <fullName evidence="10">Beta-ketoacyl-[acyl-carrier-protein] synthase III</fullName>
        <shortName evidence="10">Beta-ketoacyl-ACP synthase III</shortName>
        <shortName evidence="10">KAS III</shortName>
        <ecNumber evidence="10">2.3.1.180</ecNumber>
    </recommendedName>
    <alternativeName>
        <fullName evidence="10">3-oxoacyl-[acyl-carrier-protein] synthase 3</fullName>
    </alternativeName>
    <alternativeName>
        <fullName evidence="10">3-oxoacyl-[acyl-carrier-protein] synthase III</fullName>
    </alternativeName>
</protein>
<feature type="active site" evidence="10">
    <location>
        <position position="298"/>
    </location>
</feature>
<keyword evidence="7 10" id="KW-0275">Fatty acid biosynthesis</keyword>
<organism evidence="13 14">
    <name type="scientific">Leadbettera azotonutricia (strain ATCC BAA-888 / DSM 13862 / ZAS-9)</name>
    <name type="common">Treponema azotonutricium</name>
    <dbReference type="NCBI Taxonomy" id="545695"/>
    <lineage>
        <taxon>Bacteria</taxon>
        <taxon>Pseudomonadati</taxon>
        <taxon>Spirochaetota</taxon>
        <taxon>Spirochaetia</taxon>
        <taxon>Spirochaetales</taxon>
        <taxon>Breznakiellaceae</taxon>
        <taxon>Leadbettera</taxon>
    </lineage>
</organism>
<dbReference type="Gene3D" id="3.40.47.10">
    <property type="match status" value="1"/>
</dbReference>
<feature type="active site" evidence="10">
    <location>
        <position position="121"/>
    </location>
</feature>
<evidence type="ECO:0000256" key="7">
    <source>
        <dbReference type="ARBA" id="ARBA00023160"/>
    </source>
</evidence>
<keyword evidence="6 10" id="KW-0443">Lipid metabolism</keyword>
<keyword evidence="2 10" id="KW-0963">Cytoplasm</keyword>
<dbReference type="NCBIfam" id="TIGR00747">
    <property type="entry name" value="fabH"/>
    <property type="match status" value="1"/>
</dbReference>
<gene>
    <name evidence="10" type="primary">fabH</name>
    <name evidence="13" type="ordered locus">TREAZ_1219</name>
</gene>
<dbReference type="NCBIfam" id="NF006829">
    <property type="entry name" value="PRK09352.1"/>
    <property type="match status" value="1"/>
</dbReference>
<evidence type="ECO:0000259" key="12">
    <source>
        <dbReference type="Pfam" id="PF08545"/>
    </source>
</evidence>
<keyword evidence="5 10" id="KW-0276">Fatty acid metabolism</keyword>
<name>F5Y6Q1_LEAAZ</name>
<dbReference type="GO" id="GO:0044550">
    <property type="term" value="P:secondary metabolite biosynthetic process"/>
    <property type="evidence" value="ECO:0007669"/>
    <property type="project" value="TreeGrafter"/>
</dbReference>
<evidence type="ECO:0000259" key="11">
    <source>
        <dbReference type="Pfam" id="PF08541"/>
    </source>
</evidence>
<keyword evidence="4 10" id="KW-0808">Transferase</keyword>
<comment type="catalytic activity">
    <reaction evidence="10">
        <text>malonyl-[ACP] + acetyl-CoA + H(+) = 3-oxobutanoyl-[ACP] + CO2 + CoA</text>
        <dbReference type="Rhea" id="RHEA:12080"/>
        <dbReference type="Rhea" id="RHEA-COMP:9623"/>
        <dbReference type="Rhea" id="RHEA-COMP:9625"/>
        <dbReference type="ChEBI" id="CHEBI:15378"/>
        <dbReference type="ChEBI" id="CHEBI:16526"/>
        <dbReference type="ChEBI" id="CHEBI:57287"/>
        <dbReference type="ChEBI" id="CHEBI:57288"/>
        <dbReference type="ChEBI" id="CHEBI:78449"/>
        <dbReference type="ChEBI" id="CHEBI:78450"/>
        <dbReference type="EC" id="2.3.1.180"/>
    </reaction>
</comment>
<dbReference type="InterPro" id="IPR016039">
    <property type="entry name" value="Thiolase-like"/>
</dbReference>
<sequence length="341" mass="36030">MAIEITGTGKAVPPNRVTNDDLAAKMDTSDEWIRSHTGIAARHIADESTAASDLGLEAAKNALSMAAAAWKISPEEAILSLDLIIVTTATPDHLGCPSTACIIQDKLGARQAAAMDIVAGCTGFIYGLETAAGLLDINPNRKRALVIGAEILTKVTDWTDRGSCVLFGDGAGAFVLEKTQAPMAGVGKRGIFRSILAADGSGAADLTIERGGTRNPYKTGEIVDVPPHLDMNGQAVYQFAVKAITDTIDRLLKLEGLGVEDLAYIVPHQANARIVQAAAKRLRIPEEKFFLNIEEYANTSSASIPIACDELNRSGRLKKGDIIMTVGFGAGLTYGGNLIVW</sequence>
<keyword evidence="3 10" id="KW-0444">Lipid biosynthesis</keyword>
<dbReference type="OrthoDB" id="9815506at2"/>
<dbReference type="SUPFAM" id="SSF53901">
    <property type="entry name" value="Thiolase-like"/>
    <property type="match status" value="1"/>
</dbReference>
<dbReference type="RefSeq" id="WP_015710775.1">
    <property type="nucleotide sequence ID" value="NC_015577.1"/>
</dbReference>
<evidence type="ECO:0000256" key="9">
    <source>
        <dbReference type="ARBA" id="ARBA00023315"/>
    </source>
</evidence>
<comment type="similarity">
    <text evidence="1 10">Belongs to the thiolase-like superfamily. FabH family.</text>
</comment>
<dbReference type="STRING" id="545695.TREAZ_1219"/>
<feature type="active site" evidence="10">
    <location>
        <position position="268"/>
    </location>
</feature>
<evidence type="ECO:0000256" key="6">
    <source>
        <dbReference type="ARBA" id="ARBA00023098"/>
    </source>
</evidence>
<evidence type="ECO:0000256" key="5">
    <source>
        <dbReference type="ARBA" id="ARBA00022832"/>
    </source>
</evidence>
<keyword evidence="9 10" id="KW-0012">Acyltransferase</keyword>
<feature type="domain" description="Beta-ketoacyl-[acyl-carrier-protein] synthase III N-terminal" evidence="12">
    <location>
        <begin position="115"/>
        <end position="184"/>
    </location>
</feature>
<dbReference type="AlphaFoldDB" id="F5Y6Q1"/>
<dbReference type="HOGENOM" id="CLU_039592_4_0_12"/>
<comment type="subunit">
    <text evidence="10">Homodimer.</text>
</comment>
<proteinExistence type="inferred from homology"/>
<dbReference type="GO" id="GO:0033818">
    <property type="term" value="F:beta-ketoacyl-acyl-carrier-protein synthase III activity"/>
    <property type="evidence" value="ECO:0007669"/>
    <property type="project" value="UniProtKB-UniRule"/>
</dbReference>
<dbReference type="FunCoup" id="F5Y6Q1">
    <property type="interactions" value="378"/>
</dbReference>
<keyword evidence="14" id="KW-1185">Reference proteome</keyword>
<evidence type="ECO:0000256" key="10">
    <source>
        <dbReference type="HAMAP-Rule" id="MF_01815"/>
    </source>
</evidence>
<evidence type="ECO:0000256" key="8">
    <source>
        <dbReference type="ARBA" id="ARBA00023268"/>
    </source>
</evidence>
<dbReference type="InterPro" id="IPR013751">
    <property type="entry name" value="ACP_syn_III_N"/>
</dbReference>
<dbReference type="Pfam" id="PF08541">
    <property type="entry name" value="ACP_syn_III_C"/>
    <property type="match status" value="1"/>
</dbReference>
<dbReference type="UniPathway" id="UPA00094"/>
<dbReference type="GO" id="GO:0004315">
    <property type="term" value="F:3-oxoacyl-[acyl-carrier-protein] synthase activity"/>
    <property type="evidence" value="ECO:0007669"/>
    <property type="project" value="InterPro"/>
</dbReference>
<reference evidence="13 14" key="2">
    <citation type="journal article" date="2011" name="ISME J.">
        <title>RNA-seq reveals cooperative metabolic interactions between two termite-gut spirochete species in co-culture.</title>
        <authorList>
            <person name="Rosenthal A.Z."/>
            <person name="Matson E.G."/>
            <person name="Eldar A."/>
            <person name="Leadbetter J.R."/>
        </authorList>
    </citation>
    <scope>NUCLEOTIDE SEQUENCE [LARGE SCALE GENOMIC DNA]</scope>
    <source>
        <strain evidence="14">ATCC BAA-888 / DSM 13862 / ZAS-9</strain>
    </source>
</reference>
<dbReference type="CDD" id="cd00830">
    <property type="entry name" value="KAS_III"/>
    <property type="match status" value="1"/>
</dbReference>
<dbReference type="Pfam" id="PF08545">
    <property type="entry name" value="ACP_syn_III"/>
    <property type="match status" value="1"/>
</dbReference>
<comment type="subcellular location">
    <subcellularLocation>
        <location evidence="10">Cytoplasm</location>
    </subcellularLocation>
</comment>
<evidence type="ECO:0000313" key="14">
    <source>
        <dbReference type="Proteomes" id="UP000009222"/>
    </source>
</evidence>
<keyword evidence="8 10" id="KW-0511">Multifunctional enzyme</keyword>
<dbReference type="KEGG" id="taz:TREAZ_1219"/>
<dbReference type="HAMAP" id="MF_01815">
    <property type="entry name" value="FabH"/>
    <property type="match status" value="1"/>
</dbReference>
<evidence type="ECO:0000313" key="13">
    <source>
        <dbReference type="EMBL" id="AEF82671.1"/>
    </source>
</evidence>
<dbReference type="InterPro" id="IPR004655">
    <property type="entry name" value="FabH"/>
</dbReference>
<dbReference type="InParanoid" id="F5Y6Q1"/>
<dbReference type="Proteomes" id="UP000009222">
    <property type="component" value="Chromosome"/>
</dbReference>
<dbReference type="eggNOG" id="COG0332">
    <property type="taxonomic scope" value="Bacteria"/>
</dbReference>
<evidence type="ECO:0000256" key="4">
    <source>
        <dbReference type="ARBA" id="ARBA00022679"/>
    </source>
</evidence>
<dbReference type="EC" id="2.3.1.180" evidence="10"/>
<dbReference type="EMBL" id="CP001841">
    <property type="protein sequence ID" value="AEF82671.1"/>
    <property type="molecule type" value="Genomic_DNA"/>
</dbReference>